<reference evidence="7" key="3">
    <citation type="submission" date="2025-09" db="UniProtKB">
        <authorList>
            <consortium name="Ensembl"/>
        </authorList>
    </citation>
    <scope>IDENTIFICATION</scope>
    <source>
        <strain evidence="7">Isolate ISIS603380</strain>
    </source>
</reference>
<dbReference type="SMART" id="SM00589">
    <property type="entry name" value="PRY"/>
    <property type="match status" value="1"/>
</dbReference>
<dbReference type="Pfam" id="PF15227">
    <property type="entry name" value="zf-C3HC4_4"/>
    <property type="match status" value="1"/>
</dbReference>
<evidence type="ECO:0000259" key="6">
    <source>
        <dbReference type="PROSITE" id="PS50188"/>
    </source>
</evidence>
<keyword evidence="2 4" id="KW-0863">Zinc-finger</keyword>
<dbReference type="SMART" id="SM00449">
    <property type="entry name" value="SPRY"/>
    <property type="match status" value="1"/>
</dbReference>
<dbReference type="InParanoid" id="G3TNQ5"/>
<dbReference type="PANTHER" id="PTHR24103">
    <property type="entry name" value="E3 UBIQUITIN-PROTEIN LIGASE TRIM"/>
    <property type="match status" value="1"/>
</dbReference>
<feature type="domain" description="B30.2/SPRY" evidence="6">
    <location>
        <begin position="104"/>
        <end position="296"/>
    </location>
</feature>
<name>G3TNQ5_LOXAF</name>
<dbReference type="PROSITE" id="PS00518">
    <property type="entry name" value="ZF_RING_1"/>
    <property type="match status" value="1"/>
</dbReference>
<evidence type="ECO:0000259" key="5">
    <source>
        <dbReference type="PROSITE" id="PS50089"/>
    </source>
</evidence>
<dbReference type="PRINTS" id="PR01407">
    <property type="entry name" value="BUTYPHLNCDUF"/>
</dbReference>
<dbReference type="InterPro" id="IPR001870">
    <property type="entry name" value="B30.2/SPRY"/>
</dbReference>
<dbReference type="InterPro" id="IPR006574">
    <property type="entry name" value="PRY"/>
</dbReference>
<dbReference type="HOGENOM" id="CLU_013137_7_1_1"/>
<dbReference type="GeneTree" id="ENSGT00940000163194"/>
<dbReference type="Pfam" id="PF13765">
    <property type="entry name" value="PRY"/>
    <property type="match status" value="1"/>
</dbReference>
<dbReference type="InterPro" id="IPR013320">
    <property type="entry name" value="ConA-like_dom_sf"/>
</dbReference>
<dbReference type="STRING" id="9785.ENSLAFP00000016917"/>
<sequence length="296" mass="33445">SLTTITSERASIALSTLTHFSFFVLTTMAKSLKAEATCPVCLDFFSKPFSLSCAHTFCCDCLKTWARERKEPILICPMCRKMHERSLLEEWQMTALTFLIKQHGPLLEQRLHLSDRLLRSREDMTLDAATANSLLVLSSDLRSVQCGKICNNPMEDPNRFTYVTCVLGTPCFSSGRHYWEVEVGEGKEWSLGVCKESVDRKVKSSLSTEHGFWIISMKAGAIYSSSFPQIRISVSPSLHHVGIFLDIEMEEVKFFDVRSDTLIYTHDQLSHSEPLRPFFCLELPGEGDSGAPLRIC</sequence>
<dbReference type="SUPFAM" id="SSF57850">
    <property type="entry name" value="RING/U-box"/>
    <property type="match status" value="1"/>
</dbReference>
<dbReference type="FunFam" id="2.60.120.920:FF:000004">
    <property type="entry name" value="Butyrophilin subfamily 1 member A1"/>
    <property type="match status" value="1"/>
</dbReference>
<evidence type="ECO:0000256" key="2">
    <source>
        <dbReference type="ARBA" id="ARBA00022771"/>
    </source>
</evidence>
<accession>G3TNQ5</accession>
<dbReference type="Gene3D" id="3.30.40.10">
    <property type="entry name" value="Zinc/RING finger domain, C3HC4 (zinc finger)"/>
    <property type="match status" value="1"/>
</dbReference>
<dbReference type="Pfam" id="PF00622">
    <property type="entry name" value="SPRY"/>
    <property type="match status" value="1"/>
</dbReference>
<dbReference type="OMA" id="YLRECPN"/>
<dbReference type="InterPro" id="IPR001841">
    <property type="entry name" value="Znf_RING"/>
</dbReference>
<organism evidence="7 8">
    <name type="scientific">Loxodonta africana</name>
    <name type="common">African elephant</name>
    <dbReference type="NCBI Taxonomy" id="9785"/>
    <lineage>
        <taxon>Eukaryota</taxon>
        <taxon>Metazoa</taxon>
        <taxon>Chordata</taxon>
        <taxon>Craniata</taxon>
        <taxon>Vertebrata</taxon>
        <taxon>Euteleostomi</taxon>
        <taxon>Mammalia</taxon>
        <taxon>Eutheria</taxon>
        <taxon>Afrotheria</taxon>
        <taxon>Proboscidea</taxon>
        <taxon>Elephantidae</taxon>
        <taxon>Loxodonta</taxon>
    </lineage>
</organism>
<dbReference type="PROSITE" id="PS50089">
    <property type="entry name" value="ZF_RING_2"/>
    <property type="match status" value="1"/>
</dbReference>
<dbReference type="PROSITE" id="PS50188">
    <property type="entry name" value="B302_SPRY"/>
    <property type="match status" value="1"/>
</dbReference>
<dbReference type="Gene3D" id="2.60.120.920">
    <property type="match status" value="1"/>
</dbReference>
<proteinExistence type="predicted"/>
<dbReference type="InterPro" id="IPR043136">
    <property type="entry name" value="B30.2/SPRY_sf"/>
</dbReference>
<keyword evidence="1" id="KW-0479">Metal-binding</keyword>
<keyword evidence="3" id="KW-0862">Zinc</keyword>
<evidence type="ECO:0000256" key="4">
    <source>
        <dbReference type="PROSITE-ProRule" id="PRU00175"/>
    </source>
</evidence>
<dbReference type="eggNOG" id="KOG2177">
    <property type="taxonomic scope" value="Eukaryota"/>
</dbReference>
<dbReference type="SUPFAM" id="SSF49899">
    <property type="entry name" value="Concanavalin A-like lectins/glucanases"/>
    <property type="match status" value="1"/>
</dbReference>
<dbReference type="AlphaFoldDB" id="G3TNQ5"/>
<reference evidence="7 8" key="1">
    <citation type="submission" date="2009-06" db="EMBL/GenBank/DDBJ databases">
        <title>The Genome Sequence of Loxodonta africana (African elephant).</title>
        <authorList>
            <person name="Di Palma F."/>
            <person name="Heiman D."/>
            <person name="Young S."/>
            <person name="Johnson J."/>
            <person name="Lander E.S."/>
            <person name="Lindblad-Toh K."/>
        </authorList>
    </citation>
    <scope>NUCLEOTIDE SEQUENCE [LARGE SCALE GENOMIC DNA]</scope>
    <source>
        <strain evidence="7 8">Isolate ISIS603380</strain>
    </source>
</reference>
<dbReference type="Proteomes" id="UP000007646">
    <property type="component" value="Unassembled WGS sequence"/>
</dbReference>
<feature type="domain" description="RING-type" evidence="5">
    <location>
        <begin position="38"/>
        <end position="80"/>
    </location>
</feature>
<evidence type="ECO:0000256" key="3">
    <source>
        <dbReference type="ARBA" id="ARBA00022833"/>
    </source>
</evidence>
<dbReference type="SMART" id="SM00184">
    <property type="entry name" value="RING"/>
    <property type="match status" value="1"/>
</dbReference>
<dbReference type="Ensembl" id="ENSLAFT00000021625.2">
    <property type="protein sequence ID" value="ENSLAFP00000016917.2"/>
    <property type="gene ID" value="ENSLAFG00000021578.2"/>
</dbReference>
<dbReference type="InterPro" id="IPR003877">
    <property type="entry name" value="SPRY_dom"/>
</dbReference>
<dbReference type="GO" id="GO:0008270">
    <property type="term" value="F:zinc ion binding"/>
    <property type="evidence" value="ECO:0007669"/>
    <property type="project" value="UniProtKB-KW"/>
</dbReference>
<evidence type="ECO:0000313" key="8">
    <source>
        <dbReference type="Proteomes" id="UP000007646"/>
    </source>
</evidence>
<evidence type="ECO:0000313" key="7">
    <source>
        <dbReference type="Ensembl" id="ENSLAFP00000016917.2"/>
    </source>
</evidence>
<evidence type="ECO:0000256" key="1">
    <source>
        <dbReference type="ARBA" id="ARBA00022723"/>
    </source>
</evidence>
<dbReference type="InterPro" id="IPR017907">
    <property type="entry name" value="Znf_RING_CS"/>
</dbReference>
<dbReference type="InterPro" id="IPR013083">
    <property type="entry name" value="Znf_RING/FYVE/PHD"/>
</dbReference>
<dbReference type="InterPro" id="IPR050143">
    <property type="entry name" value="TRIM/RBCC"/>
</dbReference>
<gene>
    <name evidence="7" type="primary">RFPL4B</name>
</gene>
<keyword evidence="8" id="KW-1185">Reference proteome</keyword>
<reference evidence="7" key="2">
    <citation type="submission" date="2025-08" db="UniProtKB">
        <authorList>
            <consortium name="Ensembl"/>
        </authorList>
    </citation>
    <scope>IDENTIFICATION</scope>
    <source>
        <strain evidence="7">Isolate ISIS603380</strain>
    </source>
</reference>
<protein>
    <submittedName>
        <fullName evidence="7">Ret finger protein like 4B</fullName>
    </submittedName>
</protein>
<dbReference type="InterPro" id="IPR003879">
    <property type="entry name" value="Butyrophylin_SPRY"/>
</dbReference>